<sequence length="187" mass="21709">MFCFRSQHTLHKKTRKIRHCSYGINCLTLIFLRICNNVSCKNQIILNITSTYISITIRCSDESTSTWTILHDMSHSLAAVAHDVCRSTRRTFFHSSILLVLLGLHSRHIDYLRSWRGSWWCCWWLSNRRLGLLNVGTLLKRSPSVGPERILDNAASLYFPFCLKSKMIQLGKMSLVFVIKNILYITI</sequence>
<organism evidence="1 2">
    <name type="scientific">Panicum virgatum</name>
    <name type="common">Blackwell switchgrass</name>
    <dbReference type="NCBI Taxonomy" id="38727"/>
    <lineage>
        <taxon>Eukaryota</taxon>
        <taxon>Viridiplantae</taxon>
        <taxon>Streptophyta</taxon>
        <taxon>Embryophyta</taxon>
        <taxon>Tracheophyta</taxon>
        <taxon>Spermatophyta</taxon>
        <taxon>Magnoliopsida</taxon>
        <taxon>Liliopsida</taxon>
        <taxon>Poales</taxon>
        <taxon>Poaceae</taxon>
        <taxon>PACMAD clade</taxon>
        <taxon>Panicoideae</taxon>
        <taxon>Panicodae</taxon>
        <taxon>Paniceae</taxon>
        <taxon>Panicinae</taxon>
        <taxon>Panicum</taxon>
        <taxon>Panicum sect. Hiantes</taxon>
    </lineage>
</organism>
<dbReference type="AlphaFoldDB" id="A0A8T0U8Y3"/>
<accession>A0A8T0U8Y3</accession>
<evidence type="ECO:0000313" key="2">
    <source>
        <dbReference type="Proteomes" id="UP000823388"/>
    </source>
</evidence>
<protein>
    <submittedName>
        <fullName evidence="1">Uncharacterized protein</fullName>
    </submittedName>
</protein>
<comment type="caution">
    <text evidence="1">The sequence shown here is derived from an EMBL/GenBank/DDBJ whole genome shotgun (WGS) entry which is preliminary data.</text>
</comment>
<keyword evidence="2" id="KW-1185">Reference proteome</keyword>
<proteinExistence type="predicted"/>
<evidence type="ECO:0000313" key="1">
    <source>
        <dbReference type="EMBL" id="KAG2621142.1"/>
    </source>
</evidence>
<dbReference type="EMBL" id="CM029042">
    <property type="protein sequence ID" value="KAG2621142.1"/>
    <property type="molecule type" value="Genomic_DNA"/>
</dbReference>
<dbReference type="Proteomes" id="UP000823388">
    <property type="component" value="Chromosome 3N"/>
</dbReference>
<reference evidence="1" key="1">
    <citation type="submission" date="2020-05" db="EMBL/GenBank/DDBJ databases">
        <title>WGS assembly of Panicum virgatum.</title>
        <authorList>
            <person name="Lovell J.T."/>
            <person name="Jenkins J."/>
            <person name="Shu S."/>
            <person name="Juenger T.E."/>
            <person name="Schmutz J."/>
        </authorList>
    </citation>
    <scope>NUCLEOTIDE SEQUENCE</scope>
    <source>
        <strain evidence="1">AP13</strain>
    </source>
</reference>
<gene>
    <name evidence="1" type="ORF">PVAP13_3NG221015</name>
</gene>
<name>A0A8T0U8Y3_PANVG</name>